<dbReference type="RefSeq" id="WP_199474305.1">
    <property type="nucleotide sequence ID" value="NZ_QASA01000001.1"/>
</dbReference>
<reference evidence="1 2" key="1">
    <citation type="submission" date="2018-04" db="EMBL/GenBank/DDBJ databases">
        <title>Adhaeribacter sp. HMF7616 genome sequencing and assembly.</title>
        <authorList>
            <person name="Kang H."/>
            <person name="Kang J."/>
            <person name="Cha I."/>
            <person name="Kim H."/>
            <person name="Joh K."/>
        </authorList>
    </citation>
    <scope>NUCLEOTIDE SEQUENCE [LARGE SCALE GENOMIC DNA]</scope>
    <source>
        <strain evidence="1 2">HMF7616</strain>
    </source>
</reference>
<evidence type="ECO:0008006" key="3">
    <source>
        <dbReference type="Google" id="ProtNLM"/>
    </source>
</evidence>
<accession>A0A369QUJ3</accession>
<evidence type="ECO:0000313" key="1">
    <source>
        <dbReference type="EMBL" id="RDC65848.1"/>
    </source>
</evidence>
<protein>
    <recommendedName>
        <fullName evidence="3">Xylose isomerase-like TIM barrel domain-containing protein</fullName>
    </recommendedName>
</protein>
<dbReference type="AlphaFoldDB" id="A0A369QUJ3"/>
<keyword evidence="2" id="KW-1185">Reference proteome</keyword>
<proteinExistence type="predicted"/>
<name>A0A369QUJ3_9BACT</name>
<evidence type="ECO:0000313" key="2">
    <source>
        <dbReference type="Proteomes" id="UP000253919"/>
    </source>
</evidence>
<dbReference type="InterPro" id="IPR036237">
    <property type="entry name" value="Xyl_isomerase-like_sf"/>
</dbReference>
<dbReference type="EMBL" id="QASA01000001">
    <property type="protein sequence ID" value="RDC65848.1"/>
    <property type="molecule type" value="Genomic_DNA"/>
</dbReference>
<dbReference type="Gene3D" id="3.20.20.150">
    <property type="entry name" value="Divalent-metal-dependent TIM barrel enzymes"/>
    <property type="match status" value="1"/>
</dbReference>
<sequence length="313" mass="35229">MNNATFLLTAKLRKTVIFLMATLLVLIILLPVHGQNRKKDTAIYARQNLFAWSIVPFDVKKRNPTQRAAMLQKMGITRLAYDWRQEHVATFDEELKTLKKNNIKLQAFWLPTGSDPANDKNVQAVFALLKRHQVKTQLWCSLGDGKNFPEMSQEEKVHYMARIIGIIAKQAAEIGCTVGLYNHSGWFGEPENQLAIIEYLKMPNVGMVYNFNHAEAHVARFAEFFPKIVPHLLALNLSGIQTGNPVKIVPVGQGNAELEMMRVVKASKYRGPVGIINEYTDPDAEVGLQMNLTGLKKILKSLGDTVALKTYLN</sequence>
<organism evidence="1 2">
    <name type="scientific">Adhaeribacter pallidiroseus</name>
    <dbReference type="NCBI Taxonomy" id="2072847"/>
    <lineage>
        <taxon>Bacteria</taxon>
        <taxon>Pseudomonadati</taxon>
        <taxon>Bacteroidota</taxon>
        <taxon>Cytophagia</taxon>
        <taxon>Cytophagales</taxon>
        <taxon>Hymenobacteraceae</taxon>
        <taxon>Adhaeribacter</taxon>
    </lineage>
</organism>
<gene>
    <name evidence="1" type="ORF">AHMF7616_04479</name>
</gene>
<dbReference type="Proteomes" id="UP000253919">
    <property type="component" value="Unassembled WGS sequence"/>
</dbReference>
<comment type="caution">
    <text evidence="1">The sequence shown here is derived from an EMBL/GenBank/DDBJ whole genome shotgun (WGS) entry which is preliminary data.</text>
</comment>
<dbReference type="SUPFAM" id="SSF51658">
    <property type="entry name" value="Xylose isomerase-like"/>
    <property type="match status" value="1"/>
</dbReference>